<comment type="caution">
    <text evidence="1">The sequence shown here is derived from an EMBL/GenBank/DDBJ whole genome shotgun (WGS) entry which is preliminary data.</text>
</comment>
<dbReference type="EMBL" id="SRZC01000021">
    <property type="protein sequence ID" value="TGX80795.1"/>
    <property type="molecule type" value="Genomic_DNA"/>
</dbReference>
<dbReference type="Proteomes" id="UP000308886">
    <property type="component" value="Unassembled WGS sequence"/>
</dbReference>
<name>A0AC61QN06_9BACT</name>
<protein>
    <submittedName>
        <fullName evidence="1">Uncharacterized protein</fullName>
    </submittedName>
</protein>
<keyword evidence="2" id="KW-1185">Reference proteome</keyword>
<organism evidence="1 2">
    <name type="scientific">Palleniella muris</name>
    <dbReference type="NCBI Taxonomy" id="3038145"/>
    <lineage>
        <taxon>Bacteria</taxon>
        <taxon>Pseudomonadati</taxon>
        <taxon>Bacteroidota</taxon>
        <taxon>Bacteroidia</taxon>
        <taxon>Bacteroidales</taxon>
        <taxon>Prevotellaceae</taxon>
        <taxon>Palleniella</taxon>
    </lineage>
</organism>
<accession>A0AC61QN06</accession>
<sequence length="170" mass="19643">MRYFHLLTLFFLSMTLHAQIVDISTDSLYNKIMSSDADYRVLYVFHDACPCIMETLPNVLDLLKDKKNAELFVICGHPKVFVEGFAKKNKFDCKYYSINPKKPRMIGLSNYMGKVFDFMKQRFGVNTKKMGASAFCIINRQGKAIAQTTWETTDEEYMRLLSSAISWNAN</sequence>
<evidence type="ECO:0000313" key="2">
    <source>
        <dbReference type="Proteomes" id="UP000308886"/>
    </source>
</evidence>
<evidence type="ECO:0000313" key="1">
    <source>
        <dbReference type="EMBL" id="TGX80795.1"/>
    </source>
</evidence>
<proteinExistence type="predicted"/>
<reference evidence="1" key="1">
    <citation type="submission" date="2019-04" db="EMBL/GenBank/DDBJ databases">
        <title>Microbes associate with the intestines of laboratory mice.</title>
        <authorList>
            <person name="Navarre W."/>
            <person name="Wong E."/>
            <person name="Huang K."/>
            <person name="Tropini C."/>
            <person name="Ng K."/>
            <person name="Yu B."/>
        </authorList>
    </citation>
    <scope>NUCLEOTIDE SEQUENCE</scope>
    <source>
        <strain evidence="1">NM73_A23</strain>
    </source>
</reference>
<gene>
    <name evidence="1" type="ORF">E5358_11640</name>
</gene>